<organism evidence="2 3">
    <name type="scientific">Mycolicibacterium holsaticum</name>
    <dbReference type="NCBI Taxonomy" id="152142"/>
    <lineage>
        <taxon>Bacteria</taxon>
        <taxon>Bacillati</taxon>
        <taxon>Actinomycetota</taxon>
        <taxon>Actinomycetes</taxon>
        <taxon>Mycobacteriales</taxon>
        <taxon>Mycobacteriaceae</taxon>
        <taxon>Mycolicibacterium</taxon>
    </lineage>
</organism>
<comment type="caution">
    <text evidence="2">The sequence shown here is derived from an EMBL/GenBank/DDBJ whole genome shotgun (WGS) entry which is preliminary data.</text>
</comment>
<evidence type="ECO:0000313" key="2">
    <source>
        <dbReference type="EMBL" id="ODQ93901.1"/>
    </source>
</evidence>
<feature type="domain" description="DUF5642" evidence="1">
    <location>
        <begin position="29"/>
        <end position="209"/>
    </location>
</feature>
<dbReference type="InterPro" id="IPR041313">
    <property type="entry name" value="DUF5642"/>
</dbReference>
<dbReference type="Pfam" id="PF18702">
    <property type="entry name" value="DUF5642"/>
    <property type="match status" value="1"/>
</dbReference>
<sequence>MALLVWSCAVVVGCAPSSEPSEPSDIDLWRLNEIRGDFPPGFEPEGLSVPERRTAQQAALVGDTVGNSRPFTVEPPHCRPLLEPVRGRAGADRIGVGAQGPDNQVITVSVTDPVTVPAGLPSTGCERVAFHVRSDIRTVGTATPLTAPGIDGAATSAIKVAIDGIDYVEYFYVAILDGRVFTQVRARVNPEFAAEPLISDLLTKAVAAIGGR</sequence>
<protein>
    <recommendedName>
        <fullName evidence="1">DUF5642 domain-containing protein</fullName>
    </recommendedName>
</protein>
<name>A0A1E3RVP3_9MYCO</name>
<keyword evidence="3" id="KW-1185">Reference proteome</keyword>
<dbReference type="AlphaFoldDB" id="A0A1E3RVP3"/>
<gene>
    <name evidence="2" type="ORF">BHQ17_11355</name>
</gene>
<dbReference type="EMBL" id="MIGZ01000055">
    <property type="protein sequence ID" value="ODQ93901.1"/>
    <property type="molecule type" value="Genomic_DNA"/>
</dbReference>
<accession>A0A1E3RVP3</accession>
<evidence type="ECO:0000259" key="1">
    <source>
        <dbReference type="Pfam" id="PF18702"/>
    </source>
</evidence>
<dbReference type="Proteomes" id="UP000094243">
    <property type="component" value="Unassembled WGS sequence"/>
</dbReference>
<evidence type="ECO:0000313" key="3">
    <source>
        <dbReference type="Proteomes" id="UP000094243"/>
    </source>
</evidence>
<proteinExistence type="predicted"/>
<reference evidence="3" key="1">
    <citation type="submission" date="2016-09" db="EMBL/GenBank/DDBJ databases">
        <authorList>
            <person name="Greninger A.L."/>
            <person name="Jerome K.R."/>
            <person name="Mcnair B."/>
            <person name="Wallis C."/>
            <person name="Fang F."/>
        </authorList>
    </citation>
    <scope>NUCLEOTIDE SEQUENCE [LARGE SCALE GENOMIC DNA]</scope>
    <source>
        <strain evidence="3">M7</strain>
    </source>
</reference>